<evidence type="ECO:0000313" key="4">
    <source>
        <dbReference type="Proteomes" id="UP001240529"/>
    </source>
</evidence>
<keyword evidence="2" id="KW-0732">Signal</keyword>
<gene>
    <name evidence="3" type="ORF">Q0031_13795</name>
</gene>
<proteinExistence type="predicted"/>
<dbReference type="AlphaFoldDB" id="A0AAP5C6S9"/>
<reference evidence="3" key="1">
    <citation type="submission" date="2023-07" db="EMBL/GenBank/DDBJ databases">
        <authorList>
            <person name="Shahid S."/>
            <person name="Akbar M.Y."/>
            <person name="Ajmal W."/>
            <person name="Ansari A."/>
            <person name="Ghazanfar S."/>
        </authorList>
    </citation>
    <scope>NUCLEOTIDE SEQUENCE</scope>
    <source>
        <strain evidence="3">NIGAB</strain>
    </source>
</reference>
<organism evidence="3 4">
    <name type="scientific">Stenotrophomonas geniculata</name>
    <dbReference type="NCBI Taxonomy" id="86188"/>
    <lineage>
        <taxon>Bacteria</taxon>
        <taxon>Pseudomonadati</taxon>
        <taxon>Pseudomonadota</taxon>
        <taxon>Gammaproteobacteria</taxon>
        <taxon>Lysobacterales</taxon>
        <taxon>Lysobacteraceae</taxon>
        <taxon>Stenotrophomonas</taxon>
    </lineage>
</organism>
<comment type="caution">
    <text evidence="3">The sequence shown here is derived from an EMBL/GenBank/DDBJ whole genome shotgun (WGS) entry which is preliminary data.</text>
</comment>
<dbReference type="RefSeq" id="WP_154348790.1">
    <property type="nucleotide sequence ID" value="NZ_JAUZEA010000006.1"/>
</dbReference>
<feature type="compositionally biased region" description="Low complexity" evidence="1">
    <location>
        <begin position="42"/>
        <end position="54"/>
    </location>
</feature>
<sequence length="155" mass="16497">MKISHPVVLVGVVAAVAAAATWMHQSHNIRPKDDPTPQLSHGSEASTTSGEASAPVAQQHSAAPVTQPSPDVQVIATAQSLVKDRLKDPESAQFRNVRRLPDGDVCGEVNSKNGFGGYVGFQHFWIIRAQSSQPEVHLGIEAIDVICKAKEGKTT</sequence>
<protein>
    <submittedName>
        <fullName evidence="3">Uncharacterized protein</fullName>
    </submittedName>
</protein>
<accession>A0AAP5C6S9</accession>
<dbReference type="Proteomes" id="UP001240529">
    <property type="component" value="Unassembled WGS sequence"/>
</dbReference>
<evidence type="ECO:0000256" key="1">
    <source>
        <dbReference type="SAM" id="MobiDB-lite"/>
    </source>
</evidence>
<evidence type="ECO:0000313" key="3">
    <source>
        <dbReference type="EMBL" id="MDQ7952860.1"/>
    </source>
</evidence>
<dbReference type="EMBL" id="JAVIAC010000006">
    <property type="protein sequence ID" value="MDQ7952860.1"/>
    <property type="molecule type" value="Genomic_DNA"/>
</dbReference>
<feature type="chain" id="PRO_5042961001" evidence="2">
    <location>
        <begin position="20"/>
        <end position="155"/>
    </location>
</feature>
<feature type="signal peptide" evidence="2">
    <location>
        <begin position="1"/>
        <end position="19"/>
    </location>
</feature>
<evidence type="ECO:0000256" key="2">
    <source>
        <dbReference type="SAM" id="SignalP"/>
    </source>
</evidence>
<feature type="region of interest" description="Disordered" evidence="1">
    <location>
        <begin position="26"/>
        <end position="71"/>
    </location>
</feature>
<feature type="compositionally biased region" description="Polar residues" evidence="1">
    <location>
        <begin position="56"/>
        <end position="71"/>
    </location>
</feature>
<name>A0AAP5C6S9_9GAMM</name>